<organism evidence="4 5">
    <name type="scientific">Aquibaculum arenosum</name>
    <dbReference type="NCBI Taxonomy" id="3032591"/>
    <lineage>
        <taxon>Bacteria</taxon>
        <taxon>Pseudomonadati</taxon>
        <taxon>Pseudomonadota</taxon>
        <taxon>Alphaproteobacteria</taxon>
        <taxon>Rhodospirillales</taxon>
        <taxon>Rhodovibrionaceae</taxon>
        <taxon>Aquibaculum</taxon>
    </lineage>
</organism>
<keyword evidence="3" id="KW-1133">Transmembrane helix</keyword>
<dbReference type="PIRSF" id="PIRSF032126">
    <property type="entry name" value="F0F1_ATP_synthase_subunit_I"/>
    <property type="match status" value="1"/>
</dbReference>
<feature type="region of interest" description="Disordered" evidence="2">
    <location>
        <begin position="18"/>
        <end position="41"/>
    </location>
</feature>
<name>A0ABT5YQY9_9PROT</name>
<gene>
    <name evidence="4" type="ORF">P2G67_14305</name>
</gene>
<dbReference type="EMBL" id="JARHUD010000010">
    <property type="protein sequence ID" value="MDF2097150.1"/>
    <property type="molecule type" value="Genomic_DNA"/>
</dbReference>
<dbReference type="InterPro" id="IPR016989">
    <property type="entry name" value="Atp1_alphaprobac"/>
</dbReference>
<dbReference type="Pfam" id="PF09527">
    <property type="entry name" value="ATPase_gene1"/>
    <property type="match status" value="1"/>
</dbReference>
<dbReference type="Proteomes" id="UP001215503">
    <property type="component" value="Unassembled WGS sequence"/>
</dbReference>
<evidence type="ECO:0000313" key="4">
    <source>
        <dbReference type="EMBL" id="MDF2097150.1"/>
    </source>
</evidence>
<proteinExistence type="inferred from homology"/>
<comment type="similarity">
    <text evidence="1">Belongs to the bacterial AtpI family.</text>
</comment>
<evidence type="ECO:0000256" key="3">
    <source>
        <dbReference type="SAM" id="Phobius"/>
    </source>
</evidence>
<keyword evidence="3" id="KW-0812">Transmembrane</keyword>
<dbReference type="InterPro" id="IPR032820">
    <property type="entry name" value="ATPase_put"/>
</dbReference>
<keyword evidence="1" id="KW-0406">Ion transport</keyword>
<feature type="transmembrane region" description="Helical" evidence="3">
    <location>
        <begin position="75"/>
        <end position="93"/>
    </location>
</feature>
<reference evidence="4 5" key="1">
    <citation type="submission" date="2023-03" db="EMBL/GenBank/DDBJ databases">
        <title>Fodinicurvata sp. CAU 1616 isolated from sea sendiment.</title>
        <authorList>
            <person name="Kim W."/>
        </authorList>
    </citation>
    <scope>NUCLEOTIDE SEQUENCE [LARGE SCALE GENOMIC DNA]</scope>
    <source>
        <strain evidence="4 5">CAU 1616</strain>
    </source>
</reference>
<comment type="function">
    <text evidence="1">A possible function for this protein is to guide the assembly of the membrane sector of the ATPase enzyme complex.</text>
</comment>
<keyword evidence="1" id="KW-0813">Transport</keyword>
<evidence type="ECO:0000256" key="2">
    <source>
        <dbReference type="SAM" id="MobiDB-lite"/>
    </source>
</evidence>
<sequence>MSKPEKPSPFEALDAKLKAAQARRPRQRQRGDSGRGGVPSGIGVGMRMATEIVAAVGVGVGVGLVLDSWLGTKPWLMILFLILGCAAAFMNVIRTGRELERQAKERKEKTRHDVGS</sequence>
<protein>
    <recommendedName>
        <fullName evidence="1">ATP synthase protein I</fullName>
    </recommendedName>
</protein>
<keyword evidence="1 3" id="KW-0472">Membrane</keyword>
<comment type="caution">
    <text evidence="4">The sequence shown here is derived from an EMBL/GenBank/DDBJ whole genome shotgun (WGS) entry which is preliminary data.</text>
</comment>
<keyword evidence="5" id="KW-1185">Reference proteome</keyword>
<keyword evidence="1" id="KW-0375">Hydrogen ion transport</keyword>
<accession>A0ABT5YQY9</accession>
<feature type="transmembrane region" description="Helical" evidence="3">
    <location>
        <begin position="52"/>
        <end position="69"/>
    </location>
</feature>
<dbReference type="RefSeq" id="WP_275823930.1">
    <property type="nucleotide sequence ID" value="NZ_JARHUD010000010.1"/>
</dbReference>
<evidence type="ECO:0000313" key="5">
    <source>
        <dbReference type="Proteomes" id="UP001215503"/>
    </source>
</evidence>
<evidence type="ECO:0000256" key="1">
    <source>
        <dbReference type="PIRNR" id="PIRNR032126"/>
    </source>
</evidence>